<dbReference type="Gene3D" id="1.10.10.10">
    <property type="entry name" value="Winged helix-like DNA-binding domain superfamily/Winged helix DNA-binding domain"/>
    <property type="match status" value="1"/>
</dbReference>
<name>A0ABR5A3Y5_9BACL</name>
<sequence length="149" mass="16409">MTPENCIGSHHPKWFGLAVQALVILSKENIQTCPSVELAAYLQSEATLLRRILAILAKEGILETREGRDGGYRLKRDPYSITLSEVYNTLQVSDPLCYGIIETAGSHPFGVEMKSIFADITAEMDRAVLDLLGRYTIGGIAERANGLRN</sequence>
<dbReference type="Proteomes" id="UP000054526">
    <property type="component" value="Unassembled WGS sequence"/>
</dbReference>
<dbReference type="EMBL" id="JXAL01000016">
    <property type="protein sequence ID" value="KIL35759.1"/>
    <property type="molecule type" value="Genomic_DNA"/>
</dbReference>
<evidence type="ECO:0000313" key="2">
    <source>
        <dbReference type="Proteomes" id="UP000054526"/>
    </source>
</evidence>
<dbReference type="PANTHER" id="PTHR33221:SF15">
    <property type="entry name" value="HTH-TYPE TRANSCRIPTIONAL REGULATOR YWGB-RELATED"/>
    <property type="match status" value="1"/>
</dbReference>
<reference evidence="1 2" key="1">
    <citation type="submission" date="2014-12" db="EMBL/GenBank/DDBJ databases">
        <title>Draft genome sequence of Cohnella kolymensis strain B-2846.</title>
        <authorList>
            <person name="Karlyshev A.V."/>
            <person name="Kudryashova E.B."/>
        </authorList>
    </citation>
    <scope>NUCLEOTIDE SEQUENCE [LARGE SCALE GENOMIC DNA]</scope>
    <source>
        <strain evidence="1 2">VKM B-2846</strain>
    </source>
</reference>
<gene>
    <name evidence="1" type="ORF">SD71_10055</name>
</gene>
<dbReference type="InterPro" id="IPR036388">
    <property type="entry name" value="WH-like_DNA-bd_sf"/>
</dbReference>
<proteinExistence type="predicted"/>
<dbReference type="PROSITE" id="PS51197">
    <property type="entry name" value="HTH_RRF2_2"/>
    <property type="match status" value="1"/>
</dbReference>
<organism evidence="1 2">
    <name type="scientific">Cohnella kolymensis</name>
    <dbReference type="NCBI Taxonomy" id="1590652"/>
    <lineage>
        <taxon>Bacteria</taxon>
        <taxon>Bacillati</taxon>
        <taxon>Bacillota</taxon>
        <taxon>Bacilli</taxon>
        <taxon>Bacillales</taxon>
        <taxon>Paenibacillaceae</taxon>
        <taxon>Cohnella</taxon>
    </lineage>
</organism>
<dbReference type="InterPro" id="IPR030489">
    <property type="entry name" value="TR_Rrf2-type_CS"/>
</dbReference>
<dbReference type="PROSITE" id="PS01332">
    <property type="entry name" value="HTH_RRF2_1"/>
    <property type="match status" value="1"/>
</dbReference>
<dbReference type="SUPFAM" id="SSF46785">
    <property type="entry name" value="Winged helix' DNA-binding domain"/>
    <property type="match status" value="1"/>
</dbReference>
<keyword evidence="2" id="KW-1185">Reference proteome</keyword>
<protein>
    <submittedName>
        <fullName evidence="1">Rrf2 family transcriptional regulator</fullName>
    </submittedName>
</protein>
<dbReference type="RefSeq" id="WP_041062294.1">
    <property type="nucleotide sequence ID" value="NZ_JXAL01000016.1"/>
</dbReference>
<dbReference type="InterPro" id="IPR000944">
    <property type="entry name" value="Tscrpt_reg_Rrf2"/>
</dbReference>
<dbReference type="InterPro" id="IPR036390">
    <property type="entry name" value="WH_DNA-bd_sf"/>
</dbReference>
<evidence type="ECO:0000313" key="1">
    <source>
        <dbReference type="EMBL" id="KIL35759.1"/>
    </source>
</evidence>
<dbReference type="PANTHER" id="PTHR33221">
    <property type="entry name" value="WINGED HELIX-TURN-HELIX TRANSCRIPTIONAL REGULATOR, RRF2 FAMILY"/>
    <property type="match status" value="1"/>
</dbReference>
<dbReference type="Pfam" id="PF02082">
    <property type="entry name" value="Rrf2"/>
    <property type="match status" value="1"/>
</dbReference>
<accession>A0ABR5A3Y5</accession>
<comment type="caution">
    <text evidence="1">The sequence shown here is derived from an EMBL/GenBank/DDBJ whole genome shotgun (WGS) entry which is preliminary data.</text>
</comment>